<gene>
    <name evidence="2" type="ORF">VNO77_46361</name>
    <name evidence="1" type="ORF">VNO77_46851</name>
</gene>
<reference evidence="2 3" key="1">
    <citation type="submission" date="2024-01" db="EMBL/GenBank/DDBJ databases">
        <title>The genomes of 5 underutilized Papilionoideae crops provide insights into root nodulation and disease resistanc.</title>
        <authorList>
            <person name="Jiang F."/>
        </authorList>
    </citation>
    <scope>NUCLEOTIDE SEQUENCE [LARGE SCALE GENOMIC DNA]</scope>
    <source>
        <strain evidence="2">LVBAO_FW01</strain>
        <tissue evidence="2">Leaves</tissue>
    </source>
</reference>
<keyword evidence="3" id="KW-1185">Reference proteome</keyword>
<accession>A0AAN9PIY7</accession>
<comment type="caution">
    <text evidence="2">The sequence shown here is derived from an EMBL/GenBank/DDBJ whole genome shotgun (WGS) entry which is preliminary data.</text>
</comment>
<dbReference type="AlphaFoldDB" id="A0AAN9PIY7"/>
<organism evidence="2 3">
    <name type="scientific">Canavalia gladiata</name>
    <name type="common">Sword bean</name>
    <name type="synonym">Dolichos gladiatus</name>
    <dbReference type="NCBI Taxonomy" id="3824"/>
    <lineage>
        <taxon>Eukaryota</taxon>
        <taxon>Viridiplantae</taxon>
        <taxon>Streptophyta</taxon>
        <taxon>Embryophyta</taxon>
        <taxon>Tracheophyta</taxon>
        <taxon>Spermatophyta</taxon>
        <taxon>Magnoliopsida</taxon>
        <taxon>eudicotyledons</taxon>
        <taxon>Gunneridae</taxon>
        <taxon>Pentapetalae</taxon>
        <taxon>rosids</taxon>
        <taxon>fabids</taxon>
        <taxon>Fabales</taxon>
        <taxon>Fabaceae</taxon>
        <taxon>Papilionoideae</taxon>
        <taxon>50 kb inversion clade</taxon>
        <taxon>NPAAA clade</taxon>
        <taxon>indigoferoid/millettioid clade</taxon>
        <taxon>Phaseoleae</taxon>
        <taxon>Canavalia</taxon>
    </lineage>
</organism>
<name>A0AAN9PIY7_CANGL</name>
<evidence type="ECO:0000313" key="3">
    <source>
        <dbReference type="Proteomes" id="UP001367508"/>
    </source>
</evidence>
<dbReference type="EMBL" id="JAYMYQ010000024">
    <property type="protein sequence ID" value="KAK7298817.1"/>
    <property type="molecule type" value="Genomic_DNA"/>
</dbReference>
<proteinExistence type="predicted"/>
<dbReference type="Proteomes" id="UP001367508">
    <property type="component" value="Unassembled WGS sequence"/>
</dbReference>
<evidence type="ECO:0000313" key="1">
    <source>
        <dbReference type="EMBL" id="KAK7298392.1"/>
    </source>
</evidence>
<evidence type="ECO:0000313" key="2">
    <source>
        <dbReference type="EMBL" id="KAK7298817.1"/>
    </source>
</evidence>
<sequence>MELPSVLHLMFRACFRSWAWDCPYLNIESRLSEQVPLRFDRVALRLSICVRFRSGYLRHGRADDDSSNSVLCFSKSRSITRGNSFSDESFLLSSQSDLQVRLLDWLGYRSVSWEEGESMVEQGIEVGKEALSNKERLPVAIESGIRQSLLEYANISIRQQSGCIEECLIRRKNWMCAEDSSFNSISISDIHHQKEDLTLALGSVYAWTDWTSIRFSAYRDFLFLSDLAIA</sequence>
<dbReference type="EMBL" id="JAYMYQ010000028">
    <property type="protein sequence ID" value="KAK7298392.1"/>
    <property type="molecule type" value="Genomic_DNA"/>
</dbReference>
<protein>
    <submittedName>
        <fullName evidence="2">Uncharacterized protein</fullName>
    </submittedName>
</protein>